<dbReference type="Proteomes" id="UP000018896">
    <property type="component" value="Unassembled WGS sequence"/>
</dbReference>
<dbReference type="PANTHER" id="PTHR43540:SF1">
    <property type="entry name" value="ISOCHORISMATASE HYDROLASE"/>
    <property type="match status" value="1"/>
</dbReference>
<evidence type="ECO:0000256" key="1">
    <source>
        <dbReference type="ARBA" id="ARBA00006336"/>
    </source>
</evidence>
<dbReference type="Pfam" id="PF00857">
    <property type="entry name" value="Isochorismatase"/>
    <property type="match status" value="1"/>
</dbReference>
<accession>W4QZW7</accession>
<dbReference type="AlphaFoldDB" id="W4QZW7"/>
<dbReference type="GO" id="GO:0016787">
    <property type="term" value="F:hydrolase activity"/>
    <property type="evidence" value="ECO:0007669"/>
    <property type="project" value="UniProtKB-KW"/>
</dbReference>
<comment type="similarity">
    <text evidence="1">Belongs to the isochorismatase family.</text>
</comment>
<organism evidence="4 5">
    <name type="scientific">Halalkalibacter akibai (strain ATCC 43226 / DSM 21942 / CIP 109018 / JCM 9157 / 1139)</name>
    <name type="common">Bacillus akibai</name>
    <dbReference type="NCBI Taxonomy" id="1236973"/>
    <lineage>
        <taxon>Bacteria</taxon>
        <taxon>Bacillati</taxon>
        <taxon>Bacillota</taxon>
        <taxon>Bacilli</taxon>
        <taxon>Bacillales</taxon>
        <taxon>Bacillaceae</taxon>
        <taxon>Halalkalibacter</taxon>
    </lineage>
</organism>
<dbReference type="Gene3D" id="3.40.50.850">
    <property type="entry name" value="Isochorismatase-like"/>
    <property type="match status" value="1"/>
</dbReference>
<proteinExistence type="inferred from homology"/>
<dbReference type="InterPro" id="IPR000868">
    <property type="entry name" value="Isochorismatase-like_dom"/>
</dbReference>
<dbReference type="CDD" id="cd01014">
    <property type="entry name" value="nicotinamidase_related"/>
    <property type="match status" value="1"/>
</dbReference>
<name>W4QZW7_HALA3</name>
<dbReference type="STRING" id="1236973.JCM9157_4481"/>
<dbReference type="EMBL" id="BAUV01000059">
    <property type="protein sequence ID" value="GAE37213.1"/>
    <property type="molecule type" value="Genomic_DNA"/>
</dbReference>
<dbReference type="InterPro" id="IPR050272">
    <property type="entry name" value="Isochorismatase-like_hydrls"/>
</dbReference>
<keyword evidence="5" id="KW-1185">Reference proteome</keyword>
<sequence length="201" mass="22870">MNNYNEVIKSREGITLNKLDTNVPLIVIDVQKAFDDKSWGKRNNPFAEKNIEKLIEHWNSHQRLVIYVKHISKNKESLFHPKNETSEFKEMITPLPNDMIITKSVNSAFIGTTLEEILRKRNCPNIVITGLTTNHCVETTARMAGNLGFNPYLVSDATATFDRQSLSGETLTAEKIHEMTLANLHEEFAIIKTTEEIVAML</sequence>
<evidence type="ECO:0000256" key="2">
    <source>
        <dbReference type="ARBA" id="ARBA00022801"/>
    </source>
</evidence>
<evidence type="ECO:0000259" key="3">
    <source>
        <dbReference type="Pfam" id="PF00857"/>
    </source>
</evidence>
<evidence type="ECO:0000313" key="4">
    <source>
        <dbReference type="EMBL" id="GAE37213.1"/>
    </source>
</evidence>
<dbReference type="SUPFAM" id="SSF52499">
    <property type="entry name" value="Isochorismatase-like hydrolases"/>
    <property type="match status" value="1"/>
</dbReference>
<dbReference type="InterPro" id="IPR036380">
    <property type="entry name" value="Isochorismatase-like_sf"/>
</dbReference>
<dbReference type="PANTHER" id="PTHR43540">
    <property type="entry name" value="PEROXYUREIDOACRYLATE/UREIDOACRYLATE AMIDOHYDROLASE-RELATED"/>
    <property type="match status" value="1"/>
</dbReference>
<keyword evidence="2" id="KW-0378">Hydrolase</keyword>
<gene>
    <name evidence="4" type="ORF">JCM9157_4481</name>
</gene>
<comment type="caution">
    <text evidence="4">The sequence shown here is derived from an EMBL/GenBank/DDBJ whole genome shotgun (WGS) entry which is preliminary data.</text>
</comment>
<dbReference type="eggNOG" id="COG1335">
    <property type="taxonomic scope" value="Bacteria"/>
</dbReference>
<reference evidence="4 5" key="1">
    <citation type="journal article" date="2014" name="Genome Announc.">
        <title>Draft Genome Sequences of Three Alkaliphilic Bacillus Strains, Bacillus wakoensis JCM 9140T, Bacillus akibai JCM 9157T, and Bacillus hemicellulosilyticus JCM 9152T.</title>
        <authorList>
            <person name="Yuki M."/>
            <person name="Oshima K."/>
            <person name="Suda W."/>
            <person name="Oshida Y."/>
            <person name="Kitamura K."/>
            <person name="Iida T."/>
            <person name="Hattori M."/>
            <person name="Ohkuma M."/>
        </authorList>
    </citation>
    <scope>NUCLEOTIDE SEQUENCE [LARGE SCALE GENOMIC DNA]</scope>
    <source>
        <strain evidence="4 5">JCM 9157</strain>
    </source>
</reference>
<feature type="domain" description="Isochorismatase-like" evidence="3">
    <location>
        <begin position="25"/>
        <end position="195"/>
    </location>
</feature>
<protein>
    <submittedName>
        <fullName evidence="4">Isochorismatase</fullName>
    </submittedName>
</protein>
<evidence type="ECO:0000313" key="5">
    <source>
        <dbReference type="Proteomes" id="UP000018896"/>
    </source>
</evidence>